<evidence type="ECO:0000256" key="2">
    <source>
        <dbReference type="ARBA" id="ARBA00008610"/>
    </source>
</evidence>
<reference evidence="8 9" key="1">
    <citation type="submission" date="2019-04" db="EMBL/GenBank/DDBJ databases">
        <authorList>
            <person name="Li Y."/>
            <person name="Wang J."/>
        </authorList>
    </citation>
    <scope>NUCLEOTIDE SEQUENCE [LARGE SCALE GENOMIC DNA]</scope>
    <source>
        <strain evidence="8 9">DSM 14668</strain>
    </source>
</reference>
<proteinExistence type="inferred from homology"/>
<dbReference type="EMBL" id="SSMQ01000002">
    <property type="protein sequence ID" value="TKD12701.1"/>
    <property type="molecule type" value="Genomic_DNA"/>
</dbReference>
<dbReference type="InterPro" id="IPR003760">
    <property type="entry name" value="PnrA-like"/>
</dbReference>
<dbReference type="PANTHER" id="PTHR34296:SF2">
    <property type="entry name" value="ABC TRANSPORTER GUANOSINE-BINDING PROTEIN NUPN"/>
    <property type="match status" value="1"/>
</dbReference>
<dbReference type="InterPro" id="IPR028082">
    <property type="entry name" value="Peripla_BP_I"/>
</dbReference>
<dbReference type="CDD" id="cd06354">
    <property type="entry name" value="PBP1_PrnA-like"/>
    <property type="match status" value="1"/>
</dbReference>
<evidence type="ECO:0000256" key="4">
    <source>
        <dbReference type="ARBA" id="ARBA00022729"/>
    </source>
</evidence>
<evidence type="ECO:0000256" key="5">
    <source>
        <dbReference type="ARBA" id="ARBA00023136"/>
    </source>
</evidence>
<keyword evidence="6" id="KW-0449">Lipoprotein</keyword>
<evidence type="ECO:0000313" key="9">
    <source>
        <dbReference type="Proteomes" id="UP000309215"/>
    </source>
</evidence>
<name>A0A4U1JJ16_9BACT</name>
<accession>A0A4U1JJ16</accession>
<evidence type="ECO:0000313" key="8">
    <source>
        <dbReference type="EMBL" id="TKD12701.1"/>
    </source>
</evidence>
<keyword evidence="3" id="KW-1003">Cell membrane</keyword>
<dbReference type="RefSeq" id="WP_136927338.1">
    <property type="nucleotide sequence ID" value="NZ_SSMQ01000002.1"/>
</dbReference>
<evidence type="ECO:0000256" key="6">
    <source>
        <dbReference type="ARBA" id="ARBA00023288"/>
    </source>
</evidence>
<dbReference type="SUPFAM" id="SSF53822">
    <property type="entry name" value="Periplasmic binding protein-like I"/>
    <property type="match status" value="1"/>
</dbReference>
<dbReference type="PANTHER" id="PTHR34296">
    <property type="entry name" value="TRANSCRIPTIONAL ACTIVATOR PROTEIN MED"/>
    <property type="match status" value="1"/>
</dbReference>
<comment type="subcellular location">
    <subcellularLocation>
        <location evidence="1">Cell membrane</location>
        <topology evidence="1">Lipid-anchor</topology>
    </subcellularLocation>
</comment>
<comment type="caution">
    <text evidence="8">The sequence shown here is derived from an EMBL/GenBank/DDBJ whole genome shotgun (WGS) entry which is preliminary data.</text>
</comment>
<comment type="similarity">
    <text evidence="2">Belongs to the BMP lipoprotein family.</text>
</comment>
<dbReference type="Gene3D" id="3.40.50.2300">
    <property type="match status" value="2"/>
</dbReference>
<sequence length="349" mass="36814">MAERSPPAGSRLTVVTLVVSLAAAASTLLPARAEEPRPEGPHANVRVGLVFDVGGRGDKSFNDAAYEGLSRASRELGVTTEVLEPSGAEDREAAMRLFAARGFDLVIGVGFIFSTDVNVVARDFPSTRFACIDYAPPMEGVMPPNVTGLRFREEEGSFLVGAVAGLMSKTGHVGFVGGMDIPLIRKFEAGYRAGVHEVCPRCEVHAAFAGTTPEAFRDPVKGKALANSEIAAGADIVYHAAGTTGHGVFEASRDMGVKAIGVDADQHDEMPGTVLTSMIKRGDVAVFDTIHDVAEGRFQAGLRTFGLAEGAVGYVDEGPHAAGIPEDTKQKVEALAQRVIRGEIKIPER</sequence>
<dbReference type="GO" id="GO:0005886">
    <property type="term" value="C:plasma membrane"/>
    <property type="evidence" value="ECO:0007669"/>
    <property type="project" value="UniProtKB-SubCell"/>
</dbReference>
<gene>
    <name evidence="8" type="ORF">E8A74_02820</name>
</gene>
<dbReference type="InterPro" id="IPR050957">
    <property type="entry name" value="BMP_lipoprotein"/>
</dbReference>
<dbReference type="Pfam" id="PF02608">
    <property type="entry name" value="Bmp"/>
    <property type="match status" value="1"/>
</dbReference>
<evidence type="ECO:0000256" key="1">
    <source>
        <dbReference type="ARBA" id="ARBA00004193"/>
    </source>
</evidence>
<dbReference type="Proteomes" id="UP000309215">
    <property type="component" value="Unassembled WGS sequence"/>
</dbReference>
<dbReference type="OrthoDB" id="9769871at2"/>
<protein>
    <submittedName>
        <fullName evidence="8">BMP family ABC transporter substrate-binding protein</fullName>
    </submittedName>
</protein>
<keyword evidence="5" id="KW-0472">Membrane</keyword>
<feature type="domain" description="ABC transporter substrate-binding protein PnrA-like" evidence="7">
    <location>
        <begin position="49"/>
        <end position="348"/>
    </location>
</feature>
<organism evidence="8 9">
    <name type="scientific">Polyangium fumosum</name>
    <dbReference type="NCBI Taxonomy" id="889272"/>
    <lineage>
        <taxon>Bacteria</taxon>
        <taxon>Pseudomonadati</taxon>
        <taxon>Myxococcota</taxon>
        <taxon>Polyangia</taxon>
        <taxon>Polyangiales</taxon>
        <taxon>Polyangiaceae</taxon>
        <taxon>Polyangium</taxon>
    </lineage>
</organism>
<keyword evidence="4" id="KW-0732">Signal</keyword>
<keyword evidence="9" id="KW-1185">Reference proteome</keyword>
<dbReference type="AlphaFoldDB" id="A0A4U1JJ16"/>
<evidence type="ECO:0000256" key="3">
    <source>
        <dbReference type="ARBA" id="ARBA00022475"/>
    </source>
</evidence>
<evidence type="ECO:0000259" key="7">
    <source>
        <dbReference type="Pfam" id="PF02608"/>
    </source>
</evidence>